<evidence type="ECO:0000256" key="2">
    <source>
        <dbReference type="ARBA" id="ARBA00007732"/>
    </source>
</evidence>
<feature type="region of interest" description="Disordered" evidence="8">
    <location>
        <begin position="1468"/>
        <end position="1514"/>
    </location>
</feature>
<evidence type="ECO:0000256" key="5">
    <source>
        <dbReference type="ARBA" id="ARBA00022824"/>
    </source>
</evidence>
<comment type="subcellular location">
    <subcellularLocation>
        <location evidence="1">Endoplasmic reticulum membrane</location>
        <topology evidence="1">Peripheral membrane protein</topology>
    </subcellularLocation>
</comment>
<feature type="compositionally biased region" description="Low complexity" evidence="8">
    <location>
        <begin position="1474"/>
        <end position="1484"/>
    </location>
</feature>
<feature type="coiled-coil region" evidence="7">
    <location>
        <begin position="880"/>
        <end position="907"/>
    </location>
</feature>
<proteinExistence type="inferred from homology"/>
<feature type="domain" description="CHAT" evidence="10">
    <location>
        <begin position="1004"/>
        <end position="1324"/>
    </location>
</feature>
<evidence type="ECO:0000256" key="7">
    <source>
        <dbReference type="SAM" id="Coils"/>
    </source>
</evidence>
<dbReference type="InterPro" id="IPR051371">
    <property type="entry name" value="Ras_palmitoyltransferase"/>
</dbReference>
<dbReference type="EMBL" id="JAPZBS010000002">
    <property type="protein sequence ID" value="KAJ5381555.1"/>
    <property type="molecule type" value="Genomic_DNA"/>
</dbReference>
<dbReference type="GO" id="GO:0031211">
    <property type="term" value="C:endoplasmic reticulum palmitoyltransferase complex"/>
    <property type="evidence" value="ECO:0007669"/>
    <property type="project" value="TreeGrafter"/>
</dbReference>
<dbReference type="Proteomes" id="UP001147782">
    <property type="component" value="Unassembled WGS sequence"/>
</dbReference>
<gene>
    <name evidence="11" type="ORF">N7496_003983</name>
</gene>
<evidence type="ECO:0000256" key="8">
    <source>
        <dbReference type="SAM" id="MobiDB-lite"/>
    </source>
</evidence>
<evidence type="ECO:0000313" key="11">
    <source>
        <dbReference type="EMBL" id="KAJ5381555.1"/>
    </source>
</evidence>
<dbReference type="GeneID" id="81436091"/>
<keyword evidence="12" id="KW-1185">Reference proteome</keyword>
<comment type="subunit">
    <text evidence="3">Interacts with ERF2.</text>
</comment>
<comment type="similarity">
    <text evidence="2">Belongs to the ERF4 family.</text>
</comment>
<dbReference type="RefSeq" id="XP_056559126.1">
    <property type="nucleotide sequence ID" value="XM_056696914.1"/>
</dbReference>
<keyword evidence="6" id="KW-0472">Membrane</keyword>
<dbReference type="GO" id="GO:0006612">
    <property type="term" value="P:protein targeting to membrane"/>
    <property type="evidence" value="ECO:0007669"/>
    <property type="project" value="TreeGrafter"/>
</dbReference>
<dbReference type="PANTHER" id="PTHR13254">
    <property type="entry name" value="GOLGI AUTOANTIGEN, GOLGIN SUBFAMILY A, 7"/>
    <property type="match status" value="1"/>
</dbReference>
<dbReference type="Pfam" id="PF10256">
    <property type="entry name" value="Erf4"/>
    <property type="match status" value="1"/>
</dbReference>
<keyword evidence="7" id="KW-0175">Coiled coil</keyword>
<comment type="caution">
    <text evidence="11">The sequence shown here is derived from an EMBL/GenBank/DDBJ whole genome shotgun (WGS) entry which is preliminary data.</text>
</comment>
<evidence type="ECO:0000256" key="1">
    <source>
        <dbReference type="ARBA" id="ARBA00004406"/>
    </source>
</evidence>
<feature type="domain" description="Golgin subfamily A member 7/ERF4" evidence="9">
    <location>
        <begin position="1614"/>
        <end position="1730"/>
    </location>
</feature>
<dbReference type="OrthoDB" id="5377273at2759"/>
<keyword evidence="5" id="KW-0256">Endoplasmic reticulum</keyword>
<dbReference type="Pfam" id="PF12770">
    <property type="entry name" value="CHAT"/>
    <property type="match status" value="1"/>
</dbReference>
<accession>A0A9W9SP46</accession>
<sequence>MDFDHFVGLCGRSLFTDEYRGDLDAAGDYLQQTKPEISEVDPAVYAEHLRCSAIYSVLIGRPADAYASLEVLESLLPQIPKEWGLRYTNYKALTDYSRRYPPLLHFYHENGKPVNISMLGDISGPFKITESFMSNFTTHVPHSVPRDQALSPMLNTVIGFPMRSRNLTNKLHPLSPIGRAVASREDIVPEVVEVAQPFLDFRDTADSYGVTGMGTFMFRLVVELHLASESPQSAALLQELYERCERFEDYSGMANTKMLEADSLISPPFASPVTLNLVIVDVTNCTQSDTLWDPIESDLTYEYGPRVQELYESALDLFQKVNNKRGQAAVLLRQGCCLHNKARQERLLHKQVLDILGESELKLQESLKLFGKDEANAQLVKAHLILTRITRGNPGSIKAIAKSIGIWGVEAKNEIMAHFIGMLLSRYAHQEWFKFSNMDAALLAWECAYEVYEPLGDMIPMFQSVASRACVQHEMFNADASQIFIEEAISMVERLSEFMDSKIHSAPDTPLGQMDRKTLMTSKFNILWTFSREVNNIFIRSENLEKFEEWTDKLRFWIENDESFRSFRERMENEELAQLTQPGLSLPLNKVKGLWRRTLADDAATVRFASADFLFRRLMDEGDIVKAEDRLRHFVNDATELESGYCRDLFRILACERIGDAARAREIFDSIDDNELFNDRLAEFQQGIGVRVIFSSTAENALTFAIFAGDKERARRVVDIIIGIWPSFFEKMSESALDFAQRISCYAHIMRDEEPEICFAKLLEARQILETRRIQTKDLDARIGSSSQGWSAEMFMDLARLCFKWDEAGVPVSFISKFKHGHFDNISWFEHALLFIEISRARAVLESLQSQTVQAPGIPNVPDTAPLSEAVHKRRLLRSLLALRNLNPEQEKEVSQLRNDIDELEKDGNLSNAMTFIETVNSTIEPRLLYRSIDENAVVIETNFSPRGFISFAVTRDGIQKIHQGTTNVVGMRRPVMKVLHLMRNMTGYLGKEEEARKTALNKLSQEISAILLAPFTEIIRSKSHVIFSMSDPMTAFPFASLVFDGKPLIMHAAVSQVPSLTVLHHLSQRKSASMTPTVSVLAKSPTEAALEDATRSNKEVNLHMAGIEAVNIARMFATWPIEASNMTRDDFREYVKGGSLIMHIGTHGDVNYRNPLLSSISIGDGQEFRVIDMSAIRSSVHLLVFAACLSGLGKSTFGSEVLGFSHVVLSTGCQAYIGSLWKVSDFGSMLIMTLFYRHLSSMPHLPVAELMRKAQMDLLQLDSEKAGMLLDGMLENWTSTEVGGRSPAEFVPDAEFLLFTLKMIIDQLDWSSPFYWAPFTLVGHQNHGTFPLLLFSSSSSSLRGIRSFLLKTASFAIPYPQSREVNFNFSRFPPGPNSHRRPFGSRGASGRAPVEATPSFTRAQRRECVPLAGPSFPAIIRPPAVRLANPVNHVPRITPITVPPHRSDESLPLSLQRDAYPLLTVPERRRSRLTPSPTSPTSLIVERSQGETESGRTSIALPQRHRRSEQLSPTEMAAAFAGSAANDVENLRPPEEVHLAHDGTRCRDDDRPRHAQSQTSLRSQSQIASVPSNTGQAPPDVADELAWGPAHPCFPHFNPHVPIGSEEYLTTRVIRIRRDWMIKGDLAPTFSNLYPEILDPLLSEQDFRQVIATVNDGLIKAFDPFSLRNWFDGAIGLLTGWIWDDLNAPGIKGQLQHVESWLENWNREVGAKDGVYIWSLRRTAYMSLDIQIPDPKVGIVPSEGPSMPNTRPSTGVGPGN</sequence>
<evidence type="ECO:0000259" key="10">
    <source>
        <dbReference type="Pfam" id="PF12770"/>
    </source>
</evidence>
<dbReference type="GO" id="GO:0005789">
    <property type="term" value="C:endoplasmic reticulum membrane"/>
    <property type="evidence" value="ECO:0007669"/>
    <property type="project" value="UniProtKB-SubCell"/>
</dbReference>
<evidence type="ECO:0000259" key="9">
    <source>
        <dbReference type="Pfam" id="PF10256"/>
    </source>
</evidence>
<evidence type="ECO:0000256" key="6">
    <source>
        <dbReference type="ARBA" id="ARBA00023136"/>
    </source>
</evidence>
<evidence type="ECO:0000313" key="12">
    <source>
        <dbReference type="Proteomes" id="UP001147782"/>
    </source>
</evidence>
<reference evidence="11" key="1">
    <citation type="submission" date="2022-11" db="EMBL/GenBank/DDBJ databases">
        <authorList>
            <person name="Petersen C."/>
        </authorList>
    </citation>
    <scope>NUCLEOTIDE SEQUENCE</scope>
    <source>
        <strain evidence="11">IBT 29864</strain>
    </source>
</reference>
<organism evidence="11 12">
    <name type="scientific">Penicillium cataractarum</name>
    <dbReference type="NCBI Taxonomy" id="2100454"/>
    <lineage>
        <taxon>Eukaryota</taxon>
        <taxon>Fungi</taxon>
        <taxon>Dikarya</taxon>
        <taxon>Ascomycota</taxon>
        <taxon>Pezizomycotina</taxon>
        <taxon>Eurotiomycetes</taxon>
        <taxon>Eurotiomycetidae</taxon>
        <taxon>Eurotiales</taxon>
        <taxon>Aspergillaceae</taxon>
        <taxon>Penicillium</taxon>
    </lineage>
</organism>
<feature type="compositionally biased region" description="Polar residues" evidence="8">
    <location>
        <begin position="1556"/>
        <end position="1577"/>
    </location>
</feature>
<feature type="region of interest" description="Disordered" evidence="8">
    <location>
        <begin position="1542"/>
        <end position="1584"/>
    </location>
</feature>
<evidence type="ECO:0000256" key="3">
    <source>
        <dbReference type="ARBA" id="ARBA00011396"/>
    </source>
</evidence>
<protein>
    <recommendedName>
        <fullName evidence="4">Ras modification protein ERF4</fullName>
    </recommendedName>
</protein>
<dbReference type="InterPro" id="IPR019383">
    <property type="entry name" value="Golgin_A_7/ERF4"/>
</dbReference>
<evidence type="ECO:0000256" key="4">
    <source>
        <dbReference type="ARBA" id="ARBA00018463"/>
    </source>
</evidence>
<dbReference type="PANTHER" id="PTHR13254:SF0">
    <property type="entry name" value="GOLGIN SUBFAMILY A MEMBER 7_ERF4 DOMAIN-CONTAINING PROTEIN"/>
    <property type="match status" value="1"/>
</dbReference>
<feature type="region of interest" description="Disordered" evidence="8">
    <location>
        <begin position="1740"/>
        <end position="1761"/>
    </location>
</feature>
<reference evidence="11" key="2">
    <citation type="journal article" date="2023" name="IMA Fungus">
        <title>Comparative genomic study of the Penicillium genus elucidates a diverse pangenome and 15 lateral gene transfer events.</title>
        <authorList>
            <person name="Petersen C."/>
            <person name="Sorensen T."/>
            <person name="Nielsen M.R."/>
            <person name="Sondergaard T.E."/>
            <person name="Sorensen J.L."/>
            <person name="Fitzpatrick D.A."/>
            <person name="Frisvad J.C."/>
            <person name="Nielsen K.L."/>
        </authorList>
    </citation>
    <scope>NUCLEOTIDE SEQUENCE</scope>
    <source>
        <strain evidence="11">IBT 29864</strain>
    </source>
</reference>
<dbReference type="InterPro" id="IPR024983">
    <property type="entry name" value="CHAT_dom"/>
</dbReference>
<name>A0A9W9SP46_9EURO</name>
<feature type="compositionally biased region" description="Basic and acidic residues" evidence="8">
    <location>
        <begin position="1542"/>
        <end position="1554"/>
    </location>
</feature>